<dbReference type="RefSeq" id="WP_105023345.1">
    <property type="nucleotide sequence ID" value="NZ_MSCI01000001.1"/>
</dbReference>
<dbReference type="GO" id="GO:0003677">
    <property type="term" value="F:DNA binding"/>
    <property type="evidence" value="ECO:0007669"/>
    <property type="project" value="UniProtKB-UniRule"/>
</dbReference>
<gene>
    <name evidence="4" type="ORF">BTO10_01710</name>
</gene>
<organism evidence="4 5">
    <name type="scientific">Vibrio chagasii</name>
    <dbReference type="NCBI Taxonomy" id="170679"/>
    <lineage>
        <taxon>Bacteria</taxon>
        <taxon>Pseudomonadati</taxon>
        <taxon>Pseudomonadota</taxon>
        <taxon>Gammaproteobacteria</taxon>
        <taxon>Vibrionales</taxon>
        <taxon>Vibrionaceae</taxon>
        <taxon>Vibrio</taxon>
    </lineage>
</organism>
<feature type="domain" description="OmpR/PhoB-type" evidence="3">
    <location>
        <begin position="2"/>
        <end position="101"/>
    </location>
</feature>
<dbReference type="Pfam" id="PF00486">
    <property type="entry name" value="Trans_reg_C"/>
    <property type="match status" value="1"/>
</dbReference>
<evidence type="ECO:0000256" key="2">
    <source>
        <dbReference type="PROSITE-ProRule" id="PRU01091"/>
    </source>
</evidence>
<dbReference type="InterPro" id="IPR036388">
    <property type="entry name" value="WH-like_DNA-bd_sf"/>
</dbReference>
<keyword evidence="1 2" id="KW-0238">DNA-binding</keyword>
<accession>A0A2S7VN85</accession>
<dbReference type="PROSITE" id="PS51755">
    <property type="entry name" value="OMPR_PHOB"/>
    <property type="match status" value="1"/>
</dbReference>
<keyword evidence="5" id="KW-1185">Reference proteome</keyword>
<dbReference type="EMBL" id="MSCI01000001">
    <property type="protein sequence ID" value="PQJ63559.1"/>
    <property type="molecule type" value="Genomic_DNA"/>
</dbReference>
<dbReference type="Gene3D" id="1.10.10.10">
    <property type="entry name" value="Winged helix-like DNA-binding domain superfamily/Winged helix DNA-binding domain"/>
    <property type="match status" value="1"/>
</dbReference>
<dbReference type="InterPro" id="IPR001867">
    <property type="entry name" value="OmpR/PhoB-type_DNA-bd"/>
</dbReference>
<sequence>MNHTIDFSGLLIDTNSRTITNQQGNRIALRPQVLSVLCLLVENLGTPITKEHIIDVCWDGELSSPHALANVIYNLRNVFARLRTPHIQIITVTKFGYALSIKEGELV</sequence>
<feature type="DNA-binding region" description="OmpR/PhoB-type" evidence="2">
    <location>
        <begin position="2"/>
        <end position="101"/>
    </location>
</feature>
<proteinExistence type="predicted"/>
<dbReference type="GO" id="GO:0000160">
    <property type="term" value="P:phosphorelay signal transduction system"/>
    <property type="evidence" value="ECO:0007669"/>
    <property type="project" value="InterPro"/>
</dbReference>
<evidence type="ECO:0000256" key="1">
    <source>
        <dbReference type="ARBA" id="ARBA00023125"/>
    </source>
</evidence>
<dbReference type="SUPFAM" id="SSF46894">
    <property type="entry name" value="C-terminal effector domain of the bipartite response regulators"/>
    <property type="match status" value="1"/>
</dbReference>
<reference evidence="4 5" key="1">
    <citation type="submission" date="2016-12" db="EMBL/GenBank/DDBJ databases">
        <title>Diversity of luminous bacteria.</title>
        <authorList>
            <person name="Yoshizawa S."/>
            <person name="Kogure K."/>
        </authorList>
    </citation>
    <scope>NUCLEOTIDE SEQUENCE [LARGE SCALE GENOMIC DNA]</scope>
    <source>
        <strain evidence="4 5">LC2-408</strain>
    </source>
</reference>
<dbReference type="Proteomes" id="UP000238707">
    <property type="component" value="Unassembled WGS sequence"/>
</dbReference>
<protein>
    <submittedName>
        <fullName evidence="4">Winged helix family transcriptional regulator</fullName>
    </submittedName>
</protein>
<comment type="caution">
    <text evidence="4">The sequence shown here is derived from an EMBL/GenBank/DDBJ whole genome shotgun (WGS) entry which is preliminary data.</text>
</comment>
<dbReference type="CDD" id="cd00383">
    <property type="entry name" value="trans_reg_C"/>
    <property type="match status" value="1"/>
</dbReference>
<evidence type="ECO:0000313" key="5">
    <source>
        <dbReference type="Proteomes" id="UP000238707"/>
    </source>
</evidence>
<dbReference type="SMART" id="SM00862">
    <property type="entry name" value="Trans_reg_C"/>
    <property type="match status" value="1"/>
</dbReference>
<dbReference type="InterPro" id="IPR016032">
    <property type="entry name" value="Sig_transdc_resp-reg_C-effctor"/>
</dbReference>
<evidence type="ECO:0000259" key="3">
    <source>
        <dbReference type="PROSITE" id="PS51755"/>
    </source>
</evidence>
<evidence type="ECO:0000313" key="4">
    <source>
        <dbReference type="EMBL" id="PQJ63559.1"/>
    </source>
</evidence>
<dbReference type="AlphaFoldDB" id="A0A2S7VN85"/>
<name>A0A2S7VN85_9VIBR</name>
<dbReference type="GO" id="GO:0006355">
    <property type="term" value="P:regulation of DNA-templated transcription"/>
    <property type="evidence" value="ECO:0007669"/>
    <property type="project" value="InterPro"/>
</dbReference>